<dbReference type="AlphaFoldDB" id="A0A816HKW1"/>
<evidence type="ECO:0000313" key="1">
    <source>
        <dbReference type="EMBL" id="CAF1688718.1"/>
    </source>
</evidence>
<evidence type="ECO:0000313" key="2">
    <source>
        <dbReference type="Proteomes" id="UP000663828"/>
    </source>
</evidence>
<keyword evidence="2" id="KW-1185">Reference proteome</keyword>
<feature type="non-terminal residue" evidence="1">
    <location>
        <position position="1"/>
    </location>
</feature>
<dbReference type="EMBL" id="CAJNOR010018567">
    <property type="protein sequence ID" value="CAF1688718.1"/>
    <property type="molecule type" value="Genomic_DNA"/>
</dbReference>
<proteinExistence type="predicted"/>
<accession>A0A816HKW1</accession>
<comment type="caution">
    <text evidence="1">The sequence shown here is derived from an EMBL/GenBank/DDBJ whole genome shotgun (WGS) entry which is preliminary data.</text>
</comment>
<dbReference type="Proteomes" id="UP000663828">
    <property type="component" value="Unassembled WGS sequence"/>
</dbReference>
<name>A0A816HKW1_ADIRI</name>
<organism evidence="1 2">
    <name type="scientific">Adineta ricciae</name>
    <name type="common">Rotifer</name>
    <dbReference type="NCBI Taxonomy" id="249248"/>
    <lineage>
        <taxon>Eukaryota</taxon>
        <taxon>Metazoa</taxon>
        <taxon>Spiralia</taxon>
        <taxon>Gnathifera</taxon>
        <taxon>Rotifera</taxon>
        <taxon>Eurotatoria</taxon>
        <taxon>Bdelloidea</taxon>
        <taxon>Adinetida</taxon>
        <taxon>Adinetidae</taxon>
        <taxon>Adineta</taxon>
    </lineage>
</organism>
<gene>
    <name evidence="1" type="ORF">XAT740_LOCUS62977</name>
</gene>
<sequence length="108" mass="11877">LDLLETNINYDEEAAEALYDCELTLFQQVTGTVDSVCVDLQIICPRCKTKTTSTDRLVCCSNSTCSATLKSKVSSIRADITMSETGLPFTFFFLSIILSFNLDGTNIV</sequence>
<reference evidence="1" key="1">
    <citation type="submission" date="2021-02" db="EMBL/GenBank/DDBJ databases">
        <authorList>
            <person name="Nowell W R."/>
        </authorList>
    </citation>
    <scope>NUCLEOTIDE SEQUENCE</scope>
</reference>
<protein>
    <submittedName>
        <fullName evidence="1">Uncharacterized protein</fullName>
    </submittedName>
</protein>